<feature type="region of interest" description="Disordered" evidence="1">
    <location>
        <begin position="101"/>
        <end position="128"/>
    </location>
</feature>
<protein>
    <submittedName>
        <fullName evidence="2">Uncharacterized protein</fullName>
    </submittedName>
</protein>
<feature type="region of interest" description="Disordered" evidence="1">
    <location>
        <begin position="1"/>
        <end position="75"/>
    </location>
</feature>
<evidence type="ECO:0000256" key="1">
    <source>
        <dbReference type="SAM" id="MobiDB-lite"/>
    </source>
</evidence>
<name>A0A1E3P4R4_WICAA</name>
<keyword evidence="3" id="KW-1185">Reference proteome</keyword>
<feature type="compositionally biased region" description="Basic residues" evidence="1">
    <location>
        <begin position="58"/>
        <end position="71"/>
    </location>
</feature>
<evidence type="ECO:0000313" key="2">
    <source>
        <dbReference type="EMBL" id="ODQ60270.1"/>
    </source>
</evidence>
<sequence length="280" mass="31998">MNDGERQQRPAKRSTPISKLVPKSDNELNIKSSKQTRSENGKVKRPISKEALQSFHTPNKHRNVQSIKRSKVIPNMPDTPVKKLLLSELASTPLTFKIHNDQSTQKNNTPKIPISDITPKSHVPKTTSNNIEKVPLQTILDQAQVQPFVEIPMMKTESSNFTSLDLTHDPNSLLYQAQLPIVHLNNWYRVTQHQIVERQTQITPTHEVISFQKFNGQVLLVDCIKISDNTKETALLLNYRQHPLASSKVQTIQQGSQISLNEGYKVFQSLRLYKNWKLQT</sequence>
<proteinExistence type="predicted"/>
<dbReference type="OrthoDB" id="10629736at2759"/>
<dbReference type="RefSeq" id="XP_019039477.1">
    <property type="nucleotide sequence ID" value="XM_019180441.1"/>
</dbReference>
<organism evidence="2 3">
    <name type="scientific">Wickerhamomyces anomalus (strain ATCC 58044 / CBS 1984 / NCYC 433 / NRRL Y-366-8)</name>
    <name type="common">Yeast</name>
    <name type="synonym">Hansenula anomala</name>
    <dbReference type="NCBI Taxonomy" id="683960"/>
    <lineage>
        <taxon>Eukaryota</taxon>
        <taxon>Fungi</taxon>
        <taxon>Dikarya</taxon>
        <taxon>Ascomycota</taxon>
        <taxon>Saccharomycotina</taxon>
        <taxon>Saccharomycetes</taxon>
        <taxon>Phaffomycetales</taxon>
        <taxon>Wickerhamomycetaceae</taxon>
        <taxon>Wickerhamomyces</taxon>
    </lineage>
</organism>
<gene>
    <name evidence="2" type="ORF">WICANDRAFT_105241</name>
</gene>
<dbReference type="EMBL" id="KV454210">
    <property type="protein sequence ID" value="ODQ60270.1"/>
    <property type="molecule type" value="Genomic_DNA"/>
</dbReference>
<feature type="compositionally biased region" description="Polar residues" evidence="1">
    <location>
        <begin position="101"/>
        <end position="110"/>
    </location>
</feature>
<reference evidence="2 3" key="1">
    <citation type="journal article" date="2016" name="Proc. Natl. Acad. Sci. U.S.A.">
        <title>Comparative genomics of biotechnologically important yeasts.</title>
        <authorList>
            <person name="Riley R."/>
            <person name="Haridas S."/>
            <person name="Wolfe K.H."/>
            <person name="Lopes M.R."/>
            <person name="Hittinger C.T."/>
            <person name="Goeker M."/>
            <person name="Salamov A.A."/>
            <person name="Wisecaver J.H."/>
            <person name="Long T.M."/>
            <person name="Calvey C.H."/>
            <person name="Aerts A.L."/>
            <person name="Barry K.W."/>
            <person name="Choi C."/>
            <person name="Clum A."/>
            <person name="Coughlan A.Y."/>
            <person name="Deshpande S."/>
            <person name="Douglass A.P."/>
            <person name="Hanson S.J."/>
            <person name="Klenk H.-P."/>
            <person name="LaButti K.M."/>
            <person name="Lapidus A."/>
            <person name="Lindquist E.A."/>
            <person name="Lipzen A.M."/>
            <person name="Meier-Kolthoff J.P."/>
            <person name="Ohm R.A."/>
            <person name="Otillar R.P."/>
            <person name="Pangilinan J.L."/>
            <person name="Peng Y."/>
            <person name="Rokas A."/>
            <person name="Rosa C.A."/>
            <person name="Scheuner C."/>
            <person name="Sibirny A.A."/>
            <person name="Slot J.C."/>
            <person name="Stielow J.B."/>
            <person name="Sun H."/>
            <person name="Kurtzman C.P."/>
            <person name="Blackwell M."/>
            <person name="Grigoriev I.V."/>
            <person name="Jeffries T.W."/>
        </authorList>
    </citation>
    <scope>NUCLEOTIDE SEQUENCE [LARGE SCALE GENOMIC DNA]</scope>
    <source>
        <strain evidence="3">ATCC 58044 / CBS 1984 / NCYC 433 / NRRL Y-366-8</strain>
    </source>
</reference>
<dbReference type="Proteomes" id="UP000094112">
    <property type="component" value="Unassembled WGS sequence"/>
</dbReference>
<dbReference type="GeneID" id="30197687"/>
<accession>A0A1E3P4R4</accession>
<dbReference type="AlphaFoldDB" id="A0A1E3P4R4"/>
<evidence type="ECO:0000313" key="3">
    <source>
        <dbReference type="Proteomes" id="UP000094112"/>
    </source>
</evidence>